<sequence>MNTRKTRILVVEDEAISRRKLVAYLQTESFEVLEAADAGQMHHVLEEFTIDIVLLDINLPDDDGINLARTLRATSNIGIILVTGRTDEIDRIIGIEVGADDYITKPYNPRELLARVKALLRRSGQVQPRVDEIHAHRFGRWTLNLMKRELMAEGEDGFALTRGEFQLLNTFTSKPGTVLTRDYLMDHISHRSWSPNDRSIDVLVGRLRKILEDNPRKPTMILTSHGEGYIFVESVEAL</sequence>
<dbReference type="SMART" id="SM00862">
    <property type="entry name" value="Trans_reg_C"/>
    <property type="match status" value="1"/>
</dbReference>
<accession>A0A1I3Y2A4</accession>
<comment type="caution">
    <text evidence="6">The sequence shown here is derived from an EMBL/GenBank/DDBJ whole genome shotgun (WGS) entry which is preliminary data.</text>
</comment>
<feature type="DNA-binding region" description="OmpR/PhoB-type" evidence="3">
    <location>
        <begin position="133"/>
        <end position="233"/>
    </location>
</feature>
<dbReference type="Pfam" id="PF00072">
    <property type="entry name" value="Response_reg"/>
    <property type="match status" value="1"/>
</dbReference>
<dbReference type="CDD" id="cd00383">
    <property type="entry name" value="trans_reg_C"/>
    <property type="match status" value="1"/>
</dbReference>
<dbReference type="Gene3D" id="1.10.10.10">
    <property type="entry name" value="Winged helix-like DNA-binding domain superfamily/Winged helix DNA-binding domain"/>
    <property type="match status" value="1"/>
</dbReference>
<dbReference type="InterPro" id="IPR011006">
    <property type="entry name" value="CheY-like_superfamily"/>
</dbReference>
<evidence type="ECO:0000313" key="6">
    <source>
        <dbReference type="EMBL" id="SFK25880.1"/>
    </source>
</evidence>
<dbReference type="SUPFAM" id="SSF52172">
    <property type="entry name" value="CheY-like"/>
    <property type="match status" value="1"/>
</dbReference>
<evidence type="ECO:0000256" key="2">
    <source>
        <dbReference type="PROSITE-ProRule" id="PRU00169"/>
    </source>
</evidence>
<dbReference type="SMART" id="SM00448">
    <property type="entry name" value="REC"/>
    <property type="match status" value="1"/>
</dbReference>
<evidence type="ECO:0000256" key="3">
    <source>
        <dbReference type="PROSITE-ProRule" id="PRU01091"/>
    </source>
</evidence>
<organism evidence="6 7">
    <name type="scientific">Pseudovibrio ascidiaceicola</name>
    <dbReference type="NCBI Taxonomy" id="285279"/>
    <lineage>
        <taxon>Bacteria</taxon>
        <taxon>Pseudomonadati</taxon>
        <taxon>Pseudomonadota</taxon>
        <taxon>Alphaproteobacteria</taxon>
        <taxon>Hyphomicrobiales</taxon>
        <taxon>Stappiaceae</taxon>
        <taxon>Pseudovibrio</taxon>
    </lineage>
</organism>
<dbReference type="Gene3D" id="3.40.50.2300">
    <property type="match status" value="1"/>
</dbReference>
<keyword evidence="7" id="KW-1185">Reference proteome</keyword>
<keyword evidence="1 3" id="KW-0238">DNA-binding</keyword>
<dbReference type="Pfam" id="PF00486">
    <property type="entry name" value="Trans_reg_C"/>
    <property type="match status" value="1"/>
</dbReference>
<keyword evidence="2" id="KW-0597">Phosphoprotein</keyword>
<feature type="domain" description="Response regulatory" evidence="4">
    <location>
        <begin position="7"/>
        <end position="120"/>
    </location>
</feature>
<evidence type="ECO:0000259" key="4">
    <source>
        <dbReference type="PROSITE" id="PS50110"/>
    </source>
</evidence>
<reference evidence="6 7" key="1">
    <citation type="submission" date="2016-10" db="EMBL/GenBank/DDBJ databases">
        <authorList>
            <person name="Varghese N."/>
            <person name="Submissions S."/>
        </authorList>
    </citation>
    <scope>NUCLEOTIDE SEQUENCE [LARGE SCALE GENOMIC DNA]</scope>
    <source>
        <strain evidence="6 7">DSM 16392</strain>
    </source>
</reference>
<dbReference type="PROSITE" id="PS50110">
    <property type="entry name" value="RESPONSE_REGULATORY"/>
    <property type="match status" value="1"/>
</dbReference>
<evidence type="ECO:0000259" key="5">
    <source>
        <dbReference type="PROSITE" id="PS51755"/>
    </source>
</evidence>
<dbReference type="InterPro" id="IPR001789">
    <property type="entry name" value="Sig_transdc_resp-reg_receiver"/>
</dbReference>
<proteinExistence type="predicted"/>
<dbReference type="InterPro" id="IPR036388">
    <property type="entry name" value="WH-like_DNA-bd_sf"/>
</dbReference>
<dbReference type="Gene3D" id="6.10.250.690">
    <property type="match status" value="1"/>
</dbReference>
<evidence type="ECO:0000313" key="7">
    <source>
        <dbReference type="Proteomes" id="UP000199598"/>
    </source>
</evidence>
<dbReference type="EMBL" id="FOSK01000003">
    <property type="protein sequence ID" value="SFK25880.1"/>
    <property type="molecule type" value="Genomic_DNA"/>
</dbReference>
<dbReference type="InterPro" id="IPR001867">
    <property type="entry name" value="OmpR/PhoB-type_DNA-bd"/>
</dbReference>
<evidence type="ECO:0000256" key="1">
    <source>
        <dbReference type="ARBA" id="ARBA00023125"/>
    </source>
</evidence>
<dbReference type="RefSeq" id="WP_093518374.1">
    <property type="nucleotide sequence ID" value="NZ_FOSK01000003.1"/>
</dbReference>
<dbReference type="PANTHER" id="PTHR48111:SF58">
    <property type="entry name" value="TORCAD OPERON TRANSCRIPTIONAL REGULATORY PROTEIN TORR"/>
    <property type="match status" value="1"/>
</dbReference>
<dbReference type="SUPFAM" id="SSF46894">
    <property type="entry name" value="C-terminal effector domain of the bipartite response regulators"/>
    <property type="match status" value="1"/>
</dbReference>
<gene>
    <name evidence="6" type="ORF">SAMN04488518_103307</name>
</gene>
<dbReference type="InterPro" id="IPR039420">
    <property type="entry name" value="WalR-like"/>
</dbReference>
<name>A0A1I3Y2A4_9HYPH</name>
<feature type="domain" description="OmpR/PhoB-type" evidence="5">
    <location>
        <begin position="133"/>
        <end position="233"/>
    </location>
</feature>
<feature type="modified residue" description="4-aspartylphosphate" evidence="2">
    <location>
        <position position="56"/>
    </location>
</feature>
<dbReference type="Proteomes" id="UP000199598">
    <property type="component" value="Unassembled WGS sequence"/>
</dbReference>
<dbReference type="PANTHER" id="PTHR48111">
    <property type="entry name" value="REGULATOR OF RPOS"/>
    <property type="match status" value="1"/>
</dbReference>
<dbReference type="PROSITE" id="PS51755">
    <property type="entry name" value="OMPR_PHOB"/>
    <property type="match status" value="1"/>
</dbReference>
<protein>
    <submittedName>
        <fullName evidence="6">Two-component system, OmpR family, torCAD operon response regulator TorR</fullName>
    </submittedName>
</protein>
<dbReference type="InterPro" id="IPR016032">
    <property type="entry name" value="Sig_transdc_resp-reg_C-effctor"/>
</dbReference>